<protein>
    <recommendedName>
        <fullName evidence="3">Bacterial Ig-like domain-containing protein</fullName>
    </recommendedName>
</protein>
<dbReference type="EMBL" id="JACHMJ010000001">
    <property type="protein sequence ID" value="MBB5843351.1"/>
    <property type="molecule type" value="Genomic_DNA"/>
</dbReference>
<comment type="caution">
    <text evidence="1">The sequence shown here is derived from an EMBL/GenBank/DDBJ whole genome shotgun (WGS) entry which is preliminary data.</text>
</comment>
<keyword evidence="2" id="KW-1185">Reference proteome</keyword>
<evidence type="ECO:0000313" key="2">
    <source>
        <dbReference type="Proteomes" id="UP000536685"/>
    </source>
</evidence>
<gene>
    <name evidence="1" type="ORF">HD599_001674</name>
</gene>
<proteinExistence type="predicted"/>
<reference evidence="1 2" key="1">
    <citation type="submission" date="2020-08" db="EMBL/GenBank/DDBJ databases">
        <title>Sequencing the genomes of 1000 actinobacteria strains.</title>
        <authorList>
            <person name="Klenk H.-P."/>
        </authorList>
    </citation>
    <scope>NUCLEOTIDE SEQUENCE [LARGE SCALE GENOMIC DNA]</scope>
    <source>
        <strain evidence="1 2">DSM 105784</strain>
    </source>
</reference>
<organism evidence="1 2">
    <name type="scientific">Conyzicola lurida</name>
    <dbReference type="NCBI Taxonomy" id="1172621"/>
    <lineage>
        <taxon>Bacteria</taxon>
        <taxon>Bacillati</taxon>
        <taxon>Actinomycetota</taxon>
        <taxon>Actinomycetes</taxon>
        <taxon>Micrococcales</taxon>
        <taxon>Microbacteriaceae</taxon>
        <taxon>Conyzicola</taxon>
    </lineage>
</organism>
<evidence type="ECO:0008006" key="3">
    <source>
        <dbReference type="Google" id="ProtNLM"/>
    </source>
</evidence>
<name>A0A841ANM0_9MICO</name>
<dbReference type="Proteomes" id="UP000536685">
    <property type="component" value="Unassembled WGS sequence"/>
</dbReference>
<evidence type="ECO:0000313" key="1">
    <source>
        <dbReference type="EMBL" id="MBB5843351.1"/>
    </source>
</evidence>
<accession>A0A841ANM0</accession>
<sequence length="747" mass="73589">MASAPAANAATSSAHTMALTVVVAIPADKSTSDNTWTTARMRSLLASADSYWTAETQGSVVIPVPSAITVVRTAARSTDSAKSVLATVASEIGFTQGAYKTLVVFTPATSVISASGASVAAATYGNSTENGGQIIVSAKPKTDTVLANIVTHEFGHLFSIGHANRLGCGDGHVDSLPAANGKGWQNTTCATVEYDDNNDVMSNGYARGALNSVLASEAGFTKATDVLTVTPTATATSYTLLPWADDTITTAKAIRITDSSTGIPFYVELRTAVGLDSADAVGVRAGVKILKANSAGGGSVTLDPTPTLKKLNTDGKQTWDAGSTFVNASQTLGVTITNVSATRATVSVVRLTPQTAAAYQAKADAATPQVTATASTTASYYGTAGTLTIVSRDAKGAAITGTVAVSEGSTAIATATITSTGTATVTIPKTATAGVHHYTLVHSVPGVRSGSVALTVAKATPTLAATASATTVTAGTAGATTAITLTIPTNIPLSGTVTVTKDGAAAGSLSLTSASKGSASYAVGALTAGKHTLTFSYAGAGNTLPAKSSVVITAVDAANAASVTATSAGASTYYANQGTLAITAKNGKGVGVAGTVTVYEGSTKVGAVAVPATGTASFALPKTVSAGTHTYRLVHSTTAVQSGSVSHTVAKAKSTTVARATATVIAAGDTTAAVKVSATIPGVGLVGTVTVADNGAAGKPIALNAANKGTGTFALGSLTAGKHTLVFSYTGGANTTPSSATVVVTVK</sequence>
<dbReference type="SUPFAM" id="SSF55486">
    <property type="entry name" value="Metalloproteases ('zincins'), catalytic domain"/>
    <property type="match status" value="1"/>
</dbReference>
<dbReference type="RefSeq" id="WP_184235930.1">
    <property type="nucleotide sequence ID" value="NZ_JACHMJ010000001.1"/>
</dbReference>
<dbReference type="AlphaFoldDB" id="A0A841ANM0"/>